<evidence type="ECO:0000313" key="3">
    <source>
        <dbReference type="Proteomes" id="UP000480185"/>
    </source>
</evidence>
<protein>
    <recommendedName>
        <fullName evidence="1">WxL domain-containing protein</fullName>
    </recommendedName>
</protein>
<accession>A0A6G1X438</accession>
<dbReference type="Proteomes" id="UP000480185">
    <property type="component" value="Unassembled WGS sequence"/>
</dbReference>
<feature type="domain" description="WxL" evidence="1">
    <location>
        <begin position="55"/>
        <end position="222"/>
    </location>
</feature>
<organism evidence="2 3">
    <name type="scientific">Salinibacillus xinjiangensis</name>
    <dbReference type="NCBI Taxonomy" id="1229268"/>
    <lineage>
        <taxon>Bacteria</taxon>
        <taxon>Bacillati</taxon>
        <taxon>Bacillota</taxon>
        <taxon>Bacilli</taxon>
        <taxon>Bacillales</taxon>
        <taxon>Bacillaceae</taxon>
        <taxon>Salinibacillus</taxon>
    </lineage>
</organism>
<reference evidence="2 3" key="1">
    <citation type="submission" date="2019-11" db="EMBL/GenBank/DDBJ databases">
        <authorList>
            <person name="Li J."/>
        </authorList>
    </citation>
    <scope>NUCLEOTIDE SEQUENCE [LARGE SCALE GENOMIC DNA]</scope>
    <source>
        <strain evidence="2 3">J4</strain>
    </source>
</reference>
<dbReference type="InterPro" id="IPR027994">
    <property type="entry name" value="WxL_dom"/>
</dbReference>
<dbReference type="RefSeq" id="WP_153727582.1">
    <property type="nucleotide sequence ID" value="NZ_WJNH01000002.1"/>
</dbReference>
<gene>
    <name evidence="2" type="ORF">GH754_04875</name>
</gene>
<sequence length="230" mass="24528">MKKNTFGSINRLDKSFKGGNFNMKNLFKKIVINTALVGFVVGSFAGTSFAEVTSENNTTMQGGSLSVSVPSIGEFYDEEITDELGNTVKVINLDGTTRNIDTTLQPLTITDPTGTGDGWVVTMKADQFAHTTRVDEFLEEGSLKVATPTSLTEVDANSTDVTETNTTLLSTATAIDNTTGATLVTVQQGAGMGKYKLSFPTNALTLTLKPNDVYDGAYKTTVRVSIAPNI</sequence>
<dbReference type="Pfam" id="PF13731">
    <property type="entry name" value="WxL"/>
    <property type="match status" value="1"/>
</dbReference>
<comment type="caution">
    <text evidence="2">The sequence shown here is derived from an EMBL/GenBank/DDBJ whole genome shotgun (WGS) entry which is preliminary data.</text>
</comment>
<dbReference type="OrthoDB" id="2916691at2"/>
<evidence type="ECO:0000259" key="1">
    <source>
        <dbReference type="Pfam" id="PF13731"/>
    </source>
</evidence>
<keyword evidence="3" id="KW-1185">Reference proteome</keyword>
<dbReference type="AlphaFoldDB" id="A0A6G1X438"/>
<name>A0A6G1X438_9BACI</name>
<evidence type="ECO:0000313" key="2">
    <source>
        <dbReference type="EMBL" id="MRG85666.1"/>
    </source>
</evidence>
<proteinExistence type="predicted"/>
<dbReference type="EMBL" id="WJNH01000002">
    <property type="protein sequence ID" value="MRG85666.1"/>
    <property type="molecule type" value="Genomic_DNA"/>
</dbReference>